<reference evidence="2" key="1">
    <citation type="journal article" date="2020" name="J Syst Evol">
        <title>A contribution to Gymnosphaera (Cyatheaceae) in mainland Asia: Two new species, reinstatement of Cyathea bonii, and their phylogenetic positions.</title>
        <authorList>
            <person name="Dong S.-Y."/>
            <person name="Zuo Z.-Y."/>
            <person name="Xiao Y."/>
            <person name="Huang L."/>
            <person name="Pham V.T."/>
            <person name="Phan K.L."/>
            <person name="Kang M."/>
        </authorList>
    </citation>
    <scope>NUCLEOTIDE SEQUENCE</scope>
</reference>
<feature type="domain" description="3'-5' exonuclease" evidence="1">
    <location>
        <begin position="4"/>
        <end position="39"/>
    </location>
</feature>
<dbReference type="SUPFAM" id="SSF53098">
    <property type="entry name" value="Ribonuclease H-like"/>
    <property type="match status" value="1"/>
</dbReference>
<dbReference type="InterPro" id="IPR012337">
    <property type="entry name" value="RNaseH-like_sf"/>
</dbReference>
<dbReference type="AlphaFoldDB" id="A0A7S9C131"/>
<dbReference type="InterPro" id="IPR052408">
    <property type="entry name" value="Exonuclease_MUT-7-like"/>
</dbReference>
<evidence type="ECO:0000313" key="2">
    <source>
        <dbReference type="EMBL" id="QPF69865.1"/>
    </source>
</evidence>
<dbReference type="EMBL" id="MT295578">
    <property type="protein sequence ID" value="QPF69865.1"/>
    <property type="molecule type" value="Genomic_DNA"/>
</dbReference>
<dbReference type="InterPro" id="IPR036397">
    <property type="entry name" value="RNaseH_sf"/>
</dbReference>
<sequence>MQDLQCSNWEQRPLTVEQQLYAAADAHCLLVAYDVLETEASKGWETYRMGLPPYASGSCELCMRCCSTFNSFIITRLTTKLCIVAKQALFLC</sequence>
<evidence type="ECO:0000259" key="1">
    <source>
        <dbReference type="Pfam" id="PF01612"/>
    </source>
</evidence>
<proteinExistence type="predicted"/>
<protein>
    <recommendedName>
        <fullName evidence="1">3'-5' exonuclease domain-containing protein</fullName>
    </recommendedName>
</protein>
<organism evidence="2">
    <name type="scientific">Gymnosphaera ramispina</name>
    <dbReference type="NCBI Taxonomy" id="2598368"/>
    <lineage>
        <taxon>Eukaryota</taxon>
        <taxon>Viridiplantae</taxon>
        <taxon>Streptophyta</taxon>
        <taxon>Embryophyta</taxon>
        <taxon>Tracheophyta</taxon>
        <taxon>Polypodiopsida</taxon>
        <taxon>Polypodiidae</taxon>
        <taxon>Cyatheales</taxon>
        <taxon>Cyatheaceae</taxon>
        <taxon>Gymnosphaera</taxon>
    </lineage>
</organism>
<accession>A0A7S9C131</accession>
<dbReference type="PANTHER" id="PTHR47765:SF2">
    <property type="entry name" value="EXONUCLEASE MUT-7 HOMOLOG"/>
    <property type="match status" value="1"/>
</dbReference>
<dbReference type="GO" id="GO:0006139">
    <property type="term" value="P:nucleobase-containing compound metabolic process"/>
    <property type="evidence" value="ECO:0007669"/>
    <property type="project" value="InterPro"/>
</dbReference>
<dbReference type="GO" id="GO:0008408">
    <property type="term" value="F:3'-5' exonuclease activity"/>
    <property type="evidence" value="ECO:0007669"/>
    <property type="project" value="InterPro"/>
</dbReference>
<dbReference type="Gene3D" id="3.30.420.10">
    <property type="entry name" value="Ribonuclease H-like superfamily/Ribonuclease H"/>
    <property type="match status" value="1"/>
</dbReference>
<name>A0A7S9C131_9MONI</name>
<dbReference type="Pfam" id="PF01612">
    <property type="entry name" value="DNA_pol_A_exo1"/>
    <property type="match status" value="1"/>
</dbReference>
<dbReference type="PANTHER" id="PTHR47765">
    <property type="entry name" value="3'-5' EXONUCLEASE DOMAIN-CONTAINING PROTEIN"/>
    <property type="match status" value="1"/>
</dbReference>
<dbReference type="GO" id="GO:0003676">
    <property type="term" value="F:nucleic acid binding"/>
    <property type="evidence" value="ECO:0007669"/>
    <property type="project" value="InterPro"/>
</dbReference>
<dbReference type="InterPro" id="IPR002562">
    <property type="entry name" value="3'-5'_exonuclease_dom"/>
</dbReference>